<reference evidence="2 3" key="1">
    <citation type="submission" date="2020-05" db="EMBL/GenBank/DDBJ databases">
        <title>Genetic diversity of Pseudomonas cichorii.</title>
        <authorList>
            <person name="Tani S."/>
            <person name="Yagi H."/>
            <person name="Hashimoto S."/>
            <person name="Iiyama K."/>
            <person name="Furuya N."/>
        </authorList>
    </citation>
    <scope>NUCLEOTIDE SEQUENCE [LARGE SCALE GENOMIC DNA]</scope>
    <source>
        <strain evidence="2 3">LMG 2162</strain>
    </source>
</reference>
<organism evidence="2 3">
    <name type="scientific">Pseudomonas cichorii</name>
    <dbReference type="NCBI Taxonomy" id="36746"/>
    <lineage>
        <taxon>Bacteria</taxon>
        <taxon>Pseudomonadati</taxon>
        <taxon>Pseudomonadota</taxon>
        <taxon>Gammaproteobacteria</taxon>
        <taxon>Pseudomonadales</taxon>
        <taxon>Pseudomonadaceae</taxon>
        <taxon>Pseudomonas</taxon>
    </lineage>
</organism>
<name>A0ABQ1DHX7_PSECI</name>
<gene>
    <name evidence="2" type="ORF">PSCICP_05770</name>
</gene>
<evidence type="ECO:0000313" key="2">
    <source>
        <dbReference type="EMBL" id="GFM90605.1"/>
    </source>
</evidence>
<sequence length="51" mass="5618">MIQDISENNSQSEGIGSLGPAKEKCSACDEPLEIGAFKRLFKSIELFLLIF</sequence>
<evidence type="ECO:0000313" key="3">
    <source>
        <dbReference type="Proteomes" id="UP000614982"/>
    </source>
</evidence>
<protein>
    <submittedName>
        <fullName evidence="2">Uncharacterized protein</fullName>
    </submittedName>
</protein>
<feature type="region of interest" description="Disordered" evidence="1">
    <location>
        <begin position="1"/>
        <end position="24"/>
    </location>
</feature>
<dbReference type="Proteomes" id="UP000614982">
    <property type="component" value="Unassembled WGS sequence"/>
</dbReference>
<keyword evidence="3" id="KW-1185">Reference proteome</keyword>
<dbReference type="EMBL" id="BLWA01000001">
    <property type="protein sequence ID" value="GFM90605.1"/>
    <property type="molecule type" value="Genomic_DNA"/>
</dbReference>
<feature type="compositionally biased region" description="Polar residues" evidence="1">
    <location>
        <begin position="1"/>
        <end position="14"/>
    </location>
</feature>
<proteinExistence type="predicted"/>
<comment type="caution">
    <text evidence="2">The sequence shown here is derived from an EMBL/GenBank/DDBJ whole genome shotgun (WGS) entry which is preliminary data.</text>
</comment>
<evidence type="ECO:0000256" key="1">
    <source>
        <dbReference type="SAM" id="MobiDB-lite"/>
    </source>
</evidence>
<accession>A0ABQ1DHX7</accession>